<evidence type="ECO:0008006" key="4">
    <source>
        <dbReference type="Google" id="ProtNLM"/>
    </source>
</evidence>
<reference evidence="2" key="1">
    <citation type="submission" date="2022-12" db="EMBL/GenBank/DDBJ databases">
        <title>Complete genome sequence of an Australian strain of Rouxiella badensis DAR84756 and resolution of the R. badensis DSM100043 and R. chamberiensis DSM28324 genomes.</title>
        <authorList>
            <person name="Paul S."/>
            <person name="Anderson P.J."/>
            <person name="Maynard G."/>
            <person name="Dyall-Smith M."/>
            <person name="Kudinha T."/>
        </authorList>
    </citation>
    <scope>NUCLEOTIDE SEQUENCE</scope>
    <source>
        <strain evidence="2">DSM 28324</strain>
    </source>
</reference>
<evidence type="ECO:0000256" key="1">
    <source>
        <dbReference type="SAM" id="Phobius"/>
    </source>
</evidence>
<evidence type="ECO:0000313" key="3">
    <source>
        <dbReference type="Proteomes" id="UP001164712"/>
    </source>
</evidence>
<dbReference type="Proteomes" id="UP001164712">
    <property type="component" value="Chromosome"/>
</dbReference>
<name>A0ABY7HQ32_9GAMM</name>
<dbReference type="RefSeq" id="WP_269128040.1">
    <property type="nucleotide sequence ID" value="NZ_CP114058.1"/>
</dbReference>
<protein>
    <recommendedName>
        <fullName evidence="4">Rz1 lytic protein</fullName>
    </recommendedName>
</protein>
<accession>A0ABY7HQ32</accession>
<keyword evidence="1" id="KW-1133">Transmembrane helix</keyword>
<feature type="transmembrane region" description="Helical" evidence="1">
    <location>
        <begin position="6"/>
        <end position="25"/>
    </location>
</feature>
<keyword evidence="3" id="KW-1185">Reference proteome</keyword>
<evidence type="ECO:0000313" key="2">
    <source>
        <dbReference type="EMBL" id="WAT01507.1"/>
    </source>
</evidence>
<gene>
    <name evidence="2" type="ORF">O1V66_01605</name>
</gene>
<dbReference type="Pfam" id="PF23793">
    <property type="entry name" value="LysC"/>
    <property type="match status" value="1"/>
</dbReference>
<organism evidence="2 3">
    <name type="scientific">Rouxiella chamberiensis</name>
    <dbReference type="NCBI Taxonomy" id="1513468"/>
    <lineage>
        <taxon>Bacteria</taxon>
        <taxon>Pseudomonadati</taxon>
        <taxon>Pseudomonadota</taxon>
        <taxon>Gammaproteobacteria</taxon>
        <taxon>Enterobacterales</taxon>
        <taxon>Yersiniaceae</taxon>
        <taxon>Rouxiella</taxon>
    </lineage>
</organism>
<dbReference type="EMBL" id="CP114058">
    <property type="protein sequence ID" value="WAT01507.1"/>
    <property type="molecule type" value="Genomic_DNA"/>
</dbReference>
<sequence length="173" mass="18852">MLNKIIVALATLLFALVICLAWVAFHYYGKATDQAGTITTLTQQKNEAEFISQSQAQTVGIFNTIAGATLNDQKANTATSQNARSLSRRFSRPSRALWCLFLLPLLVACSTTTTQYVKVPATPIPASLLSPCPISPPPDEPLSYGGSVLWNELLLNDLQNCNRQIEGIIKIKT</sequence>
<dbReference type="InterPro" id="IPR058979">
    <property type="entry name" value="LysC-like"/>
</dbReference>
<proteinExistence type="predicted"/>
<keyword evidence="1" id="KW-0472">Membrane</keyword>
<keyword evidence="1" id="KW-0812">Transmembrane</keyword>